<comment type="catalytic activity">
    <reaction evidence="1">
        <text>D-fructose 6-phosphate + L-glutamine = D-glucosamine 6-phosphate + L-glutamate</text>
        <dbReference type="Rhea" id="RHEA:13237"/>
        <dbReference type="ChEBI" id="CHEBI:29985"/>
        <dbReference type="ChEBI" id="CHEBI:58359"/>
        <dbReference type="ChEBI" id="CHEBI:58725"/>
        <dbReference type="ChEBI" id="CHEBI:61527"/>
        <dbReference type="EC" id="2.6.1.16"/>
    </reaction>
</comment>
<evidence type="ECO:0000256" key="2">
    <source>
        <dbReference type="ARBA" id="ARBA00012916"/>
    </source>
</evidence>
<feature type="domain" description="SIS" evidence="5">
    <location>
        <begin position="196"/>
        <end position="337"/>
    </location>
</feature>
<reference evidence="7 9" key="1">
    <citation type="submission" date="2016-08" db="EMBL/GenBank/DDBJ databases">
        <title>Characterization of Isolates of Eisenbergiella tayi Derived from Blood Cultures, Using Whole Genome Sequencing.</title>
        <authorList>
            <person name="Bernier A.-M."/>
            <person name="Burdz T."/>
            <person name="Wiebe D."/>
            <person name="Bernard K."/>
        </authorList>
    </citation>
    <scope>NUCLEOTIDE SEQUENCE [LARGE SCALE GENOMIC DNA]</scope>
    <source>
        <strain evidence="7 9">NML120146</strain>
    </source>
</reference>
<dbReference type="RefSeq" id="WP_069410291.1">
    <property type="nucleotide sequence ID" value="NZ_DAWDRA010000391.1"/>
</dbReference>
<dbReference type="SUPFAM" id="SSF53697">
    <property type="entry name" value="SIS domain"/>
    <property type="match status" value="1"/>
</dbReference>
<dbReference type="GO" id="GO:0006047">
    <property type="term" value="P:UDP-N-acetylglucosamine metabolic process"/>
    <property type="evidence" value="ECO:0007669"/>
    <property type="project" value="TreeGrafter"/>
</dbReference>
<dbReference type="Proteomes" id="UP000094869">
    <property type="component" value="Unassembled WGS sequence"/>
</dbReference>
<evidence type="ECO:0000313" key="7">
    <source>
        <dbReference type="EMBL" id="ODR53802.1"/>
    </source>
</evidence>
<dbReference type="CDD" id="cd05009">
    <property type="entry name" value="SIS_GlmS_GlmD_2"/>
    <property type="match status" value="1"/>
</dbReference>
<dbReference type="PROSITE" id="PS51464">
    <property type="entry name" value="SIS"/>
    <property type="match status" value="2"/>
</dbReference>
<evidence type="ECO:0000313" key="8">
    <source>
        <dbReference type="Proteomes" id="UP000094271"/>
    </source>
</evidence>
<dbReference type="Proteomes" id="UP000094271">
    <property type="component" value="Unassembled WGS sequence"/>
</dbReference>
<dbReference type="GO" id="GO:0006487">
    <property type="term" value="P:protein N-linked glycosylation"/>
    <property type="evidence" value="ECO:0007669"/>
    <property type="project" value="TreeGrafter"/>
</dbReference>
<evidence type="ECO:0000256" key="4">
    <source>
        <dbReference type="ARBA" id="ARBA00022737"/>
    </source>
</evidence>
<dbReference type="GO" id="GO:0097367">
    <property type="term" value="F:carbohydrate derivative binding"/>
    <property type="evidence" value="ECO:0007669"/>
    <property type="project" value="InterPro"/>
</dbReference>
<dbReference type="InterPro" id="IPR035466">
    <property type="entry name" value="GlmS/AgaS_SIS"/>
</dbReference>
<keyword evidence="4" id="KW-0677">Repeat</keyword>
<dbReference type="InterPro" id="IPR046348">
    <property type="entry name" value="SIS_dom_sf"/>
</dbReference>
<dbReference type="GO" id="GO:0005829">
    <property type="term" value="C:cytosol"/>
    <property type="evidence" value="ECO:0007669"/>
    <property type="project" value="TreeGrafter"/>
</dbReference>
<evidence type="ECO:0000256" key="1">
    <source>
        <dbReference type="ARBA" id="ARBA00001031"/>
    </source>
</evidence>
<dbReference type="Gene3D" id="3.40.50.10490">
    <property type="entry name" value="Glucose-6-phosphate isomerase like protein, domain 1"/>
    <property type="match status" value="2"/>
</dbReference>
<protein>
    <recommendedName>
        <fullName evidence="3">Glutamine--fructose-6-phosphate aminotransferase [isomerizing]</fullName>
        <ecNumber evidence="2">2.6.1.16</ecNumber>
    </recommendedName>
</protein>
<dbReference type="PANTHER" id="PTHR10937:SF0">
    <property type="entry name" value="GLUTAMINE--FRUCTOSE-6-PHOSPHATE TRANSAMINASE (ISOMERIZING)"/>
    <property type="match status" value="1"/>
</dbReference>
<dbReference type="GO" id="GO:0004360">
    <property type="term" value="F:glutamine-fructose-6-phosphate transaminase (isomerizing) activity"/>
    <property type="evidence" value="ECO:0007669"/>
    <property type="project" value="UniProtKB-EC"/>
</dbReference>
<dbReference type="InterPro" id="IPR035490">
    <property type="entry name" value="GlmS/FrlB_SIS"/>
</dbReference>
<accession>A0A1E3U906</accession>
<dbReference type="EMBL" id="MEHD01000026">
    <property type="protein sequence ID" value="ODR53802.1"/>
    <property type="molecule type" value="Genomic_DNA"/>
</dbReference>
<gene>
    <name evidence="6" type="ORF">BEI59_32425</name>
    <name evidence="7" type="ORF">BEI63_18635</name>
</gene>
<evidence type="ECO:0000313" key="6">
    <source>
        <dbReference type="EMBL" id="ODR41556.1"/>
    </source>
</evidence>
<name>A0A1E3U906_9FIRM</name>
<evidence type="ECO:0000256" key="3">
    <source>
        <dbReference type="ARBA" id="ARBA00016090"/>
    </source>
</evidence>
<evidence type="ECO:0000259" key="5">
    <source>
        <dbReference type="PROSITE" id="PS51464"/>
    </source>
</evidence>
<sequence length="348" mass="38727">MGNYMEDVLSQPDEIGQCLEYYEKSGLLEKINQLYGMPFEKLIFSGMGSSHFCAVGAGIFLKQHGIDNQVISTGELLYYEKEILNKKTLLILISQSGESAEIVNLLEQLSEEVTIIAITNETESTLASKGELVLPLHVGEEEAVTTRTYMASICVSMLLASAIAEGNAFGMMQRIKRCLFLMEKTLSEQYNWNEIMQKFLKDCPVMSIMGRGYSLGSVQAGALFFREIVKFPAMAFDEAEFKHGPLEMVEPGFHAVIFAPAGPGSVMNIKMAENIVSKGGMAVLITDEDCRVEAHERLFLIRLEKTEEYLVPLIQILPIQLMADYLAKQKGIPAGTFRWGSKVMDSEI</sequence>
<reference evidence="6 8" key="2">
    <citation type="submission" date="2016-08" db="EMBL/GenBank/DDBJ databases">
        <authorList>
            <person name="Seilhamer J.J."/>
        </authorList>
    </citation>
    <scope>NUCLEOTIDE SEQUENCE [LARGE SCALE GENOMIC DNA]</scope>
    <source>
        <strain evidence="6 8">NML150140-1</strain>
    </source>
</reference>
<comment type="caution">
    <text evidence="6">The sequence shown here is derived from an EMBL/GenBank/DDBJ whole genome shotgun (WGS) entry which is preliminary data.</text>
</comment>
<organism evidence="6 8">
    <name type="scientific">Eisenbergiella tayi</name>
    <dbReference type="NCBI Taxonomy" id="1432052"/>
    <lineage>
        <taxon>Bacteria</taxon>
        <taxon>Bacillati</taxon>
        <taxon>Bacillota</taxon>
        <taxon>Clostridia</taxon>
        <taxon>Lachnospirales</taxon>
        <taxon>Lachnospiraceae</taxon>
        <taxon>Eisenbergiella</taxon>
    </lineage>
</organism>
<dbReference type="GO" id="GO:0006002">
    <property type="term" value="P:fructose 6-phosphate metabolic process"/>
    <property type="evidence" value="ECO:0007669"/>
    <property type="project" value="TreeGrafter"/>
</dbReference>
<dbReference type="AlphaFoldDB" id="A0A1E3U906"/>
<dbReference type="Pfam" id="PF01380">
    <property type="entry name" value="SIS"/>
    <property type="match status" value="2"/>
</dbReference>
<evidence type="ECO:0000313" key="9">
    <source>
        <dbReference type="Proteomes" id="UP000094869"/>
    </source>
</evidence>
<keyword evidence="9" id="KW-1185">Reference proteome</keyword>
<dbReference type="PANTHER" id="PTHR10937">
    <property type="entry name" value="GLUCOSAMINE--FRUCTOSE-6-PHOSPHATE AMINOTRANSFERASE, ISOMERIZING"/>
    <property type="match status" value="1"/>
</dbReference>
<dbReference type="InterPro" id="IPR001347">
    <property type="entry name" value="SIS_dom"/>
</dbReference>
<dbReference type="EC" id="2.6.1.16" evidence="2"/>
<proteinExistence type="predicted"/>
<dbReference type="EMBL" id="MEHA01000040">
    <property type="protein sequence ID" value="ODR41556.1"/>
    <property type="molecule type" value="Genomic_DNA"/>
</dbReference>
<feature type="domain" description="SIS" evidence="5">
    <location>
        <begin position="31"/>
        <end position="177"/>
    </location>
</feature>
<dbReference type="CDD" id="cd05008">
    <property type="entry name" value="SIS_GlmS_GlmD_1"/>
    <property type="match status" value="1"/>
</dbReference>